<dbReference type="InterPro" id="IPR002937">
    <property type="entry name" value="Amino_oxidase"/>
</dbReference>
<evidence type="ECO:0000259" key="2">
    <source>
        <dbReference type="Pfam" id="PF01593"/>
    </source>
</evidence>
<keyword evidence="4" id="KW-1185">Reference proteome</keyword>
<proteinExistence type="predicted"/>
<name>A0AAV9G330_9PEZI</name>
<keyword evidence="1" id="KW-0472">Membrane</keyword>
<evidence type="ECO:0000256" key="1">
    <source>
        <dbReference type="SAM" id="Phobius"/>
    </source>
</evidence>
<feature type="transmembrane region" description="Helical" evidence="1">
    <location>
        <begin position="12"/>
        <end position="31"/>
    </location>
</feature>
<reference evidence="3" key="1">
    <citation type="journal article" date="2023" name="Mol. Phylogenet. Evol.">
        <title>Genome-scale phylogeny and comparative genomics of the fungal order Sordariales.</title>
        <authorList>
            <person name="Hensen N."/>
            <person name="Bonometti L."/>
            <person name="Westerberg I."/>
            <person name="Brannstrom I.O."/>
            <person name="Guillou S."/>
            <person name="Cros-Aarteil S."/>
            <person name="Calhoun S."/>
            <person name="Haridas S."/>
            <person name="Kuo A."/>
            <person name="Mondo S."/>
            <person name="Pangilinan J."/>
            <person name="Riley R."/>
            <person name="LaButti K."/>
            <person name="Andreopoulos B."/>
            <person name="Lipzen A."/>
            <person name="Chen C."/>
            <person name="Yan M."/>
            <person name="Daum C."/>
            <person name="Ng V."/>
            <person name="Clum A."/>
            <person name="Steindorff A."/>
            <person name="Ohm R.A."/>
            <person name="Martin F."/>
            <person name="Silar P."/>
            <person name="Natvig D.O."/>
            <person name="Lalanne C."/>
            <person name="Gautier V."/>
            <person name="Ament-Velasquez S.L."/>
            <person name="Kruys A."/>
            <person name="Hutchinson M.I."/>
            <person name="Powell A.J."/>
            <person name="Barry K."/>
            <person name="Miller A.N."/>
            <person name="Grigoriev I.V."/>
            <person name="Debuchy R."/>
            <person name="Gladieux P."/>
            <person name="Hiltunen Thoren M."/>
            <person name="Johannesson H."/>
        </authorList>
    </citation>
    <scope>NUCLEOTIDE SEQUENCE</scope>
    <source>
        <strain evidence="3">PSN243</strain>
    </source>
</reference>
<feature type="transmembrane region" description="Helical" evidence="1">
    <location>
        <begin position="476"/>
        <end position="500"/>
    </location>
</feature>
<dbReference type="InterPro" id="IPR029063">
    <property type="entry name" value="SAM-dependent_MTases_sf"/>
</dbReference>
<organism evidence="3 4">
    <name type="scientific">Podospora aff. communis PSN243</name>
    <dbReference type="NCBI Taxonomy" id="3040156"/>
    <lineage>
        <taxon>Eukaryota</taxon>
        <taxon>Fungi</taxon>
        <taxon>Dikarya</taxon>
        <taxon>Ascomycota</taxon>
        <taxon>Pezizomycotina</taxon>
        <taxon>Sordariomycetes</taxon>
        <taxon>Sordariomycetidae</taxon>
        <taxon>Sordariales</taxon>
        <taxon>Podosporaceae</taxon>
        <taxon>Podospora</taxon>
    </lineage>
</organism>
<dbReference type="Gene3D" id="3.40.50.150">
    <property type="entry name" value="Vaccinia Virus protein VP39"/>
    <property type="match status" value="1"/>
</dbReference>
<accession>A0AAV9G330</accession>
<dbReference type="EMBL" id="MU866008">
    <property type="protein sequence ID" value="KAK4442724.1"/>
    <property type="molecule type" value="Genomic_DNA"/>
</dbReference>
<dbReference type="Pfam" id="PF13450">
    <property type="entry name" value="NAD_binding_8"/>
    <property type="match status" value="1"/>
</dbReference>
<dbReference type="Gene3D" id="3.90.660.10">
    <property type="match status" value="1"/>
</dbReference>
<dbReference type="InterPro" id="IPR050464">
    <property type="entry name" value="Zeta_carotene_desat/Oxidored"/>
</dbReference>
<dbReference type="InterPro" id="IPR036188">
    <property type="entry name" value="FAD/NAD-bd_sf"/>
</dbReference>
<keyword evidence="1" id="KW-0812">Transmembrane</keyword>
<comment type="caution">
    <text evidence="3">The sequence shown here is derived from an EMBL/GenBank/DDBJ whole genome shotgun (WGS) entry which is preliminary data.</text>
</comment>
<dbReference type="SUPFAM" id="SSF51905">
    <property type="entry name" value="FAD/NAD(P)-binding domain"/>
    <property type="match status" value="1"/>
</dbReference>
<feature type="transmembrane region" description="Helical" evidence="1">
    <location>
        <begin position="148"/>
        <end position="170"/>
    </location>
</feature>
<dbReference type="Proteomes" id="UP001321760">
    <property type="component" value="Unassembled WGS sequence"/>
</dbReference>
<keyword evidence="1" id="KW-1133">Transmembrane helix</keyword>
<evidence type="ECO:0000313" key="4">
    <source>
        <dbReference type="Proteomes" id="UP001321760"/>
    </source>
</evidence>
<dbReference type="PANTHER" id="PTHR42923">
    <property type="entry name" value="PROTOPORPHYRINOGEN OXIDASE"/>
    <property type="match status" value="1"/>
</dbReference>
<dbReference type="SUPFAM" id="SSF53335">
    <property type="entry name" value="S-adenosyl-L-methionine-dependent methyltransferases"/>
    <property type="match status" value="1"/>
</dbReference>
<evidence type="ECO:0000313" key="3">
    <source>
        <dbReference type="EMBL" id="KAK4442724.1"/>
    </source>
</evidence>
<dbReference type="Gene3D" id="3.50.50.60">
    <property type="entry name" value="FAD/NAD(P)-binding domain"/>
    <property type="match status" value="2"/>
</dbReference>
<sequence length="800" mass="87847">MHNVGNRDAEPRLRTAIIGTGLTGLTTAYLLHNDEQRRYDVTLLEQADSLSFDSASVAVKNHQTGTVERVDLPMRASAGGYYANLNRMYRHLGIPTHPVRFLFVFAKSLRPTTDATTPQPHSKEYFVHASNHHQLLPPRPSGYGLLRYIFEVVYLIVCHFWFTAACFFIPPHIETESVADYLGRIWLPRRYVSHYILPLMSSVSTCTHAQMLAFPAGDLVAYIKNSYRQQHYTVCGGVRQVQTRLAKGIKRENMRVRCRVLSVTPDQQTGQVAVRWQSAGAGDSAAVCEDVFDRVVLAVSPDVVGRILRVPRLSAALEKIPTAWVESSVLAPADLSMRYSIVEHEEEGAVCMHHANSETEPAQVITLRSQFSRSRGNVNGRSEALHAMPGGVVVSTCPLDGVEGDVKRVLKTAGFTRTLRSVESRGVVEAIMGRGEADLGWVNGQDNVWLAGAWCWDGMVLLEGCVVSAMRIAQDFGGILAGVLFSLAALVAAIIAFSLASSDRYNLDHWKLNARVPPVGSLRSPSGEPIRHFDEACAALLREILSTAGLVASDHRSIAVLDLGFGCGDQTWELSRLLKLGGYESLSYVGLTLNESQLQAALRRQDRESANTDSPSVLLFGADAAKPTFWPEEVQDAVHTLADGGFSERWLLALDCLYHFSPSRDAVLHHAARELEANVMAFDLILNKSAPLHQRIVARAVGVLMGCPWRAFLPEEDYAKSLAACGYDPESVIIRDVSDDVFPGLVNYLEKQDAALASYGISLGGGFRLARKVFAWFGRTSVVKGVVVVAQVQPHHKSPL</sequence>
<dbReference type="Pfam" id="PF01593">
    <property type="entry name" value="Amino_oxidase"/>
    <property type="match status" value="1"/>
</dbReference>
<protein>
    <recommendedName>
        <fullName evidence="2">Amine oxidase domain-containing protein</fullName>
    </recommendedName>
</protein>
<dbReference type="GO" id="GO:0016491">
    <property type="term" value="F:oxidoreductase activity"/>
    <property type="evidence" value="ECO:0007669"/>
    <property type="project" value="InterPro"/>
</dbReference>
<dbReference type="Gene3D" id="1.10.405.10">
    <property type="entry name" value="Guanine Nucleotide Dissociation Inhibitor, domain 1"/>
    <property type="match status" value="1"/>
</dbReference>
<dbReference type="PANTHER" id="PTHR42923:SF42">
    <property type="entry name" value="AMINE OXIDASE DOMAIN-CONTAINING PROTEIN"/>
    <property type="match status" value="1"/>
</dbReference>
<feature type="domain" description="Amine oxidase" evidence="2">
    <location>
        <begin position="226"/>
        <end position="316"/>
    </location>
</feature>
<reference evidence="3" key="2">
    <citation type="submission" date="2023-05" db="EMBL/GenBank/DDBJ databases">
        <authorList>
            <consortium name="Lawrence Berkeley National Laboratory"/>
            <person name="Steindorff A."/>
            <person name="Hensen N."/>
            <person name="Bonometti L."/>
            <person name="Westerberg I."/>
            <person name="Brannstrom I.O."/>
            <person name="Guillou S."/>
            <person name="Cros-Aarteil S."/>
            <person name="Calhoun S."/>
            <person name="Haridas S."/>
            <person name="Kuo A."/>
            <person name="Mondo S."/>
            <person name="Pangilinan J."/>
            <person name="Riley R."/>
            <person name="Labutti K."/>
            <person name="Andreopoulos B."/>
            <person name="Lipzen A."/>
            <person name="Chen C."/>
            <person name="Yanf M."/>
            <person name="Daum C."/>
            <person name="Ng V."/>
            <person name="Clum A."/>
            <person name="Ohm R."/>
            <person name="Martin F."/>
            <person name="Silar P."/>
            <person name="Natvig D."/>
            <person name="Lalanne C."/>
            <person name="Gautier V."/>
            <person name="Ament-Velasquez S.L."/>
            <person name="Kruys A."/>
            <person name="Hutchinson M.I."/>
            <person name="Powell A.J."/>
            <person name="Barry K."/>
            <person name="Miller A.N."/>
            <person name="Grigoriev I.V."/>
            <person name="Debuchy R."/>
            <person name="Gladieux P."/>
            <person name="Thoren M.H."/>
            <person name="Johannesson H."/>
        </authorList>
    </citation>
    <scope>NUCLEOTIDE SEQUENCE</scope>
    <source>
        <strain evidence="3">PSN243</strain>
    </source>
</reference>
<gene>
    <name evidence="3" type="ORF">QBC34DRAFT_452934</name>
</gene>
<dbReference type="AlphaFoldDB" id="A0AAV9G330"/>